<protein>
    <submittedName>
        <fullName evidence="2">Uncharacterized protein</fullName>
    </submittedName>
</protein>
<keyword evidence="1" id="KW-0812">Transmembrane</keyword>
<proteinExistence type="predicted"/>
<keyword evidence="3" id="KW-1185">Reference proteome</keyword>
<organism evidence="2 3">
    <name type="scientific">Mariniflexile aquimaris</name>
    <dbReference type="NCBI Taxonomy" id="881009"/>
    <lineage>
        <taxon>Bacteria</taxon>
        <taxon>Pseudomonadati</taxon>
        <taxon>Bacteroidota</taxon>
        <taxon>Flavobacteriia</taxon>
        <taxon>Flavobacteriales</taxon>
        <taxon>Flavobacteriaceae</taxon>
        <taxon>Mariniflexile</taxon>
    </lineage>
</organism>
<keyword evidence="1" id="KW-1133">Transmembrane helix</keyword>
<evidence type="ECO:0000313" key="3">
    <source>
        <dbReference type="Proteomes" id="UP001597011"/>
    </source>
</evidence>
<gene>
    <name evidence="2" type="ORF">ACFQ0I_13715</name>
</gene>
<dbReference type="EMBL" id="JBHTIB010000014">
    <property type="protein sequence ID" value="MFD0836831.1"/>
    <property type="molecule type" value="Genomic_DNA"/>
</dbReference>
<dbReference type="RefSeq" id="WP_379943186.1">
    <property type="nucleotide sequence ID" value="NZ_JBHTIB010000014.1"/>
</dbReference>
<keyword evidence="1" id="KW-0472">Membrane</keyword>
<evidence type="ECO:0000313" key="2">
    <source>
        <dbReference type="EMBL" id="MFD0836831.1"/>
    </source>
</evidence>
<feature type="transmembrane region" description="Helical" evidence="1">
    <location>
        <begin position="66"/>
        <end position="88"/>
    </location>
</feature>
<evidence type="ECO:0000256" key="1">
    <source>
        <dbReference type="SAM" id="Phobius"/>
    </source>
</evidence>
<name>A0ABW3BV49_9FLAO</name>
<comment type="caution">
    <text evidence="2">The sequence shown here is derived from an EMBL/GenBank/DDBJ whole genome shotgun (WGS) entry which is preliminary data.</text>
</comment>
<dbReference type="Proteomes" id="UP001597011">
    <property type="component" value="Unassembled WGS sequence"/>
</dbReference>
<sequence length="100" mass="11297">MKTKTFSVVTTIALVLTVLVTTLSVFGITITGVYPGIFVFIMLTLIATSSKFFAKRLSKTSIDFKRRYFTSLILINLLVILVVLWMTFVIVHDRVLKDCC</sequence>
<accession>A0ABW3BV49</accession>
<reference evidence="3" key="1">
    <citation type="journal article" date="2019" name="Int. J. Syst. Evol. Microbiol.">
        <title>The Global Catalogue of Microorganisms (GCM) 10K type strain sequencing project: providing services to taxonomists for standard genome sequencing and annotation.</title>
        <authorList>
            <consortium name="The Broad Institute Genomics Platform"/>
            <consortium name="The Broad Institute Genome Sequencing Center for Infectious Disease"/>
            <person name="Wu L."/>
            <person name="Ma J."/>
        </authorList>
    </citation>
    <scope>NUCLEOTIDE SEQUENCE [LARGE SCALE GENOMIC DNA]</scope>
    <source>
        <strain evidence="3">CCUG 60529</strain>
    </source>
</reference>
<feature type="transmembrane region" description="Helical" evidence="1">
    <location>
        <begin position="37"/>
        <end position="54"/>
    </location>
</feature>